<evidence type="ECO:0000313" key="2">
    <source>
        <dbReference type="EMBL" id="NBC38908.1"/>
    </source>
</evidence>
<dbReference type="Proteomes" id="UP000537825">
    <property type="component" value="Unassembled WGS sequence"/>
</dbReference>
<organism evidence="2 3">
    <name type="scientific">Corallococcus exiguus</name>
    <dbReference type="NCBI Taxonomy" id="83462"/>
    <lineage>
        <taxon>Bacteria</taxon>
        <taxon>Pseudomonadati</taxon>
        <taxon>Myxococcota</taxon>
        <taxon>Myxococcia</taxon>
        <taxon>Myxococcales</taxon>
        <taxon>Cystobacterineae</taxon>
        <taxon>Myxococcaceae</taxon>
        <taxon>Corallococcus</taxon>
    </lineage>
</organism>
<dbReference type="EMBL" id="JAAAPK010000001">
    <property type="protein sequence ID" value="NBC38908.1"/>
    <property type="molecule type" value="Genomic_DNA"/>
</dbReference>
<keyword evidence="3" id="KW-1185">Reference proteome</keyword>
<evidence type="ECO:0008006" key="4">
    <source>
        <dbReference type="Google" id="ProtNLM"/>
    </source>
</evidence>
<dbReference type="AlphaFoldDB" id="A0A7X5BRB3"/>
<sequence>MSRFFSRALVGMTLLLAGCDSSADTDGYRQVDCSYWWSRHPLFDSLRPAAGLDAVQVRSTRDPAPSTGPASGSIASWGQACATATDVPACQAAVDAARPSEGFHSSCVAGACSYRFLLTTQGDQVRTHSTSASVREVLGTIDTEQEAVLMVYAMGYDFLCYDVSQGGVKANADGSFDVIGFRGIQCDRDLPITQHVLHVSESGEVREMESHVLQGGEETCGPPGAPP</sequence>
<reference evidence="2 3" key="1">
    <citation type="submission" date="2020-01" db="EMBL/GenBank/DDBJ databases">
        <title>The draft genome sequence of Corallococcus exiguus DSM 14696.</title>
        <authorList>
            <person name="Zhang X."/>
            <person name="Zhu H."/>
        </authorList>
    </citation>
    <scope>NUCLEOTIDE SEQUENCE [LARGE SCALE GENOMIC DNA]</scope>
    <source>
        <strain evidence="2 3">DSM 14696</strain>
    </source>
</reference>
<feature type="chain" id="PRO_5031078254" description="Lipoprotein" evidence="1">
    <location>
        <begin position="24"/>
        <end position="227"/>
    </location>
</feature>
<evidence type="ECO:0000313" key="3">
    <source>
        <dbReference type="Proteomes" id="UP000537825"/>
    </source>
</evidence>
<dbReference type="RefSeq" id="WP_139916309.1">
    <property type="nucleotide sequence ID" value="NZ_CBCSLE010000010.1"/>
</dbReference>
<comment type="caution">
    <text evidence="2">The sequence shown here is derived from an EMBL/GenBank/DDBJ whole genome shotgun (WGS) entry which is preliminary data.</text>
</comment>
<proteinExistence type="predicted"/>
<feature type="signal peptide" evidence="1">
    <location>
        <begin position="1"/>
        <end position="23"/>
    </location>
</feature>
<protein>
    <recommendedName>
        <fullName evidence="4">Lipoprotein</fullName>
    </recommendedName>
</protein>
<dbReference type="PROSITE" id="PS51257">
    <property type="entry name" value="PROKAR_LIPOPROTEIN"/>
    <property type="match status" value="1"/>
</dbReference>
<keyword evidence="1" id="KW-0732">Signal</keyword>
<evidence type="ECO:0000256" key="1">
    <source>
        <dbReference type="SAM" id="SignalP"/>
    </source>
</evidence>
<name>A0A7X5BRB3_9BACT</name>
<gene>
    <name evidence="2" type="ORF">GTZ93_03640</name>
</gene>
<accession>A0A7X5BRB3</accession>